<protein>
    <submittedName>
        <fullName evidence="2">MarR family transcriptional regulator</fullName>
    </submittedName>
</protein>
<dbReference type="Gene3D" id="1.10.10.10">
    <property type="entry name" value="Winged helix-like DNA-binding domain superfamily/Winged helix DNA-binding domain"/>
    <property type="match status" value="1"/>
</dbReference>
<reference evidence="2 5" key="1">
    <citation type="journal article" date="2014" name="Int. J. Syst. Evol. Microbiol.">
        <title>Complete genome sequence of Corynebacterium casei LMG S-19264T (=DSM 44701T), isolated from a smear-ripened cheese.</title>
        <authorList>
            <consortium name="US DOE Joint Genome Institute (JGI-PGF)"/>
            <person name="Walter F."/>
            <person name="Albersmeier A."/>
            <person name="Kalinowski J."/>
            <person name="Ruckert C."/>
        </authorList>
    </citation>
    <scope>NUCLEOTIDE SEQUENCE [LARGE SCALE GENOMIC DNA]</scope>
    <source>
        <strain evidence="2 5">JCM 4205</strain>
    </source>
</reference>
<accession>A0AAV4KEZ3</accession>
<proteinExistence type="predicted"/>
<keyword evidence="4" id="KW-1185">Reference proteome</keyword>
<dbReference type="GO" id="GO:0006950">
    <property type="term" value="P:response to stress"/>
    <property type="evidence" value="ECO:0007669"/>
    <property type="project" value="TreeGrafter"/>
</dbReference>
<reference evidence="2" key="3">
    <citation type="submission" date="2023-08" db="EMBL/GenBank/DDBJ databases">
        <authorList>
            <person name="Sun Q."/>
            <person name="Ohkuma M."/>
        </authorList>
    </citation>
    <scope>NUCLEOTIDE SEQUENCE</scope>
    <source>
        <strain evidence="2">JCM 4205</strain>
    </source>
</reference>
<evidence type="ECO:0000259" key="1">
    <source>
        <dbReference type="PROSITE" id="PS50995"/>
    </source>
</evidence>
<dbReference type="EMBL" id="CP023693">
    <property type="protein sequence ID" value="QEV31018.1"/>
    <property type="molecule type" value="Genomic_DNA"/>
</dbReference>
<dbReference type="SUPFAM" id="SSF46785">
    <property type="entry name" value="Winged helix' DNA-binding domain"/>
    <property type="match status" value="1"/>
</dbReference>
<dbReference type="Pfam" id="PF01047">
    <property type="entry name" value="MarR"/>
    <property type="match status" value="1"/>
</dbReference>
<dbReference type="SMART" id="SM00347">
    <property type="entry name" value="HTH_MARR"/>
    <property type="match status" value="1"/>
</dbReference>
<evidence type="ECO:0000313" key="2">
    <source>
        <dbReference type="EMBL" id="GGR20089.1"/>
    </source>
</evidence>
<sequence>MSRRPEETARRNGAEGSAAGAALEVLELLEVLWSQGETVSTAPLSSSQVRVLYVLEREGVVNLRTLAEKLDSMPSSVSRMCDRLRAVGFIDRGHNPCDRRELELRLSRRGAGYLRAFRSRREEVLRELLGKMTPTEQAMLVRGLSGIRTAAGVGSPREETSAGVTESA</sequence>
<dbReference type="InterPro" id="IPR036388">
    <property type="entry name" value="WH-like_DNA-bd_sf"/>
</dbReference>
<dbReference type="PROSITE" id="PS50995">
    <property type="entry name" value="HTH_MARR_2"/>
    <property type="match status" value="1"/>
</dbReference>
<name>A0AAV4KEZ3_9ACTN</name>
<dbReference type="AlphaFoldDB" id="A0AAV4KEZ3"/>
<dbReference type="PANTHER" id="PTHR33164:SF103">
    <property type="entry name" value="REGULATORY PROTEIN MARR"/>
    <property type="match status" value="1"/>
</dbReference>
<feature type="domain" description="HTH marR-type" evidence="1">
    <location>
        <begin position="1"/>
        <end position="149"/>
    </location>
</feature>
<evidence type="ECO:0000313" key="4">
    <source>
        <dbReference type="Proteomes" id="UP000326029"/>
    </source>
</evidence>
<evidence type="ECO:0000313" key="3">
    <source>
        <dbReference type="EMBL" id="QEV31018.1"/>
    </source>
</evidence>
<dbReference type="GO" id="GO:0003700">
    <property type="term" value="F:DNA-binding transcription factor activity"/>
    <property type="evidence" value="ECO:0007669"/>
    <property type="project" value="InterPro"/>
</dbReference>
<evidence type="ECO:0000313" key="5">
    <source>
        <dbReference type="Proteomes" id="UP000642014"/>
    </source>
</evidence>
<dbReference type="EMBL" id="BMSJ01000003">
    <property type="protein sequence ID" value="GGR20089.1"/>
    <property type="molecule type" value="Genomic_DNA"/>
</dbReference>
<dbReference type="RefSeq" id="WP_079131639.1">
    <property type="nucleotide sequence ID" value="NZ_BMSJ01000003.1"/>
</dbReference>
<reference evidence="3 4" key="2">
    <citation type="submission" date="2017-09" db="EMBL/GenBank/DDBJ databases">
        <authorList>
            <person name="Lee N."/>
            <person name="Cho B.-K."/>
        </authorList>
    </citation>
    <scope>NUCLEOTIDE SEQUENCE [LARGE SCALE GENOMIC DNA]</scope>
    <source>
        <strain evidence="3 4">ATCC 19740</strain>
    </source>
</reference>
<dbReference type="InterPro" id="IPR036390">
    <property type="entry name" value="WH_DNA-bd_sf"/>
</dbReference>
<dbReference type="Proteomes" id="UP000326029">
    <property type="component" value="Chromosome"/>
</dbReference>
<organism evidence="2 5">
    <name type="scientific">Streptomyces cinereoruber</name>
    <dbReference type="NCBI Taxonomy" id="67260"/>
    <lineage>
        <taxon>Bacteria</taxon>
        <taxon>Bacillati</taxon>
        <taxon>Actinomycetota</taxon>
        <taxon>Actinomycetes</taxon>
        <taxon>Kitasatosporales</taxon>
        <taxon>Streptomycetaceae</taxon>
        <taxon>Streptomyces</taxon>
    </lineage>
</organism>
<dbReference type="GeneID" id="95452452"/>
<dbReference type="Proteomes" id="UP000642014">
    <property type="component" value="Unassembled WGS sequence"/>
</dbReference>
<dbReference type="PANTHER" id="PTHR33164">
    <property type="entry name" value="TRANSCRIPTIONAL REGULATOR, MARR FAMILY"/>
    <property type="match status" value="1"/>
</dbReference>
<gene>
    <name evidence="3" type="ORF">CP977_01505</name>
    <name evidence="2" type="ORF">GCM10010497_22850</name>
</gene>
<dbReference type="InterPro" id="IPR000835">
    <property type="entry name" value="HTH_MarR-typ"/>
</dbReference>
<dbReference type="InterPro" id="IPR039422">
    <property type="entry name" value="MarR/SlyA-like"/>
</dbReference>